<evidence type="ECO:0000259" key="1">
    <source>
        <dbReference type="Pfam" id="PF14694"/>
    </source>
</evidence>
<dbReference type="WBParaSite" id="jg441">
    <property type="protein sequence ID" value="jg441"/>
    <property type="gene ID" value="jg441"/>
</dbReference>
<accession>A0A915E9W0</accession>
<dbReference type="Proteomes" id="UP000887574">
    <property type="component" value="Unplaced"/>
</dbReference>
<feature type="domain" description="Protein Lines N-terminal" evidence="1">
    <location>
        <begin position="18"/>
        <end position="64"/>
    </location>
</feature>
<protein>
    <submittedName>
        <fullName evidence="3">Protein Lines N-terminal domain-containing protein</fullName>
    </submittedName>
</protein>
<evidence type="ECO:0000313" key="3">
    <source>
        <dbReference type="WBParaSite" id="jg441"/>
    </source>
</evidence>
<sequence length="84" mass="9697">MYTLLALLEIQKLGIFVANSLDPASMFLLLIRNIHFDTQVVVDWLQSETVAIPFLLRFFKAISKLSKEAMLEKLSSVNHLFERE</sequence>
<organism evidence="2 3">
    <name type="scientific">Ditylenchus dipsaci</name>
    <dbReference type="NCBI Taxonomy" id="166011"/>
    <lineage>
        <taxon>Eukaryota</taxon>
        <taxon>Metazoa</taxon>
        <taxon>Ecdysozoa</taxon>
        <taxon>Nematoda</taxon>
        <taxon>Chromadorea</taxon>
        <taxon>Rhabditida</taxon>
        <taxon>Tylenchina</taxon>
        <taxon>Tylenchomorpha</taxon>
        <taxon>Sphaerularioidea</taxon>
        <taxon>Anguinidae</taxon>
        <taxon>Anguininae</taxon>
        <taxon>Ditylenchus</taxon>
    </lineage>
</organism>
<dbReference type="InterPro" id="IPR032794">
    <property type="entry name" value="LINES_N"/>
</dbReference>
<evidence type="ECO:0000313" key="2">
    <source>
        <dbReference type="Proteomes" id="UP000887574"/>
    </source>
</evidence>
<keyword evidence="2" id="KW-1185">Reference proteome</keyword>
<dbReference type="AlphaFoldDB" id="A0A915E9W0"/>
<reference evidence="3" key="1">
    <citation type="submission" date="2022-11" db="UniProtKB">
        <authorList>
            <consortium name="WormBaseParasite"/>
        </authorList>
    </citation>
    <scope>IDENTIFICATION</scope>
</reference>
<proteinExistence type="predicted"/>
<dbReference type="Pfam" id="PF14694">
    <property type="entry name" value="LINES_N"/>
    <property type="match status" value="1"/>
</dbReference>
<name>A0A915E9W0_9BILA</name>